<dbReference type="EMBL" id="CAJHNH020000103">
    <property type="protein sequence ID" value="CAG5115315.1"/>
    <property type="molecule type" value="Genomic_DNA"/>
</dbReference>
<feature type="disulfide bond" evidence="12">
    <location>
        <begin position="719"/>
        <end position="734"/>
    </location>
</feature>
<dbReference type="SMART" id="SM00192">
    <property type="entry name" value="LDLa"/>
    <property type="match status" value="4"/>
</dbReference>
<dbReference type="Gene3D" id="3.80.10.10">
    <property type="entry name" value="Ribonuclease Inhibitor"/>
    <property type="match status" value="1"/>
</dbReference>
<keyword evidence="4 13" id="KW-0812">Transmembrane</keyword>
<evidence type="ECO:0000256" key="10">
    <source>
        <dbReference type="ARBA" id="ARBA00023170"/>
    </source>
</evidence>
<accession>A0A8S3YIG5</accession>
<dbReference type="InterPro" id="IPR032675">
    <property type="entry name" value="LRR_dom_sf"/>
</dbReference>
<keyword evidence="7 13" id="KW-0297">G-protein coupled receptor</keyword>
<feature type="transmembrane region" description="Helical" evidence="14">
    <location>
        <begin position="992"/>
        <end position="1014"/>
    </location>
</feature>
<evidence type="ECO:0000256" key="13">
    <source>
        <dbReference type="RuleBase" id="RU000688"/>
    </source>
</evidence>
<dbReference type="GO" id="GO:0005886">
    <property type="term" value="C:plasma membrane"/>
    <property type="evidence" value="ECO:0007669"/>
    <property type="project" value="UniProtKB-SubCell"/>
</dbReference>
<organism evidence="17 18">
    <name type="scientific">Candidula unifasciata</name>
    <dbReference type="NCBI Taxonomy" id="100452"/>
    <lineage>
        <taxon>Eukaryota</taxon>
        <taxon>Metazoa</taxon>
        <taxon>Spiralia</taxon>
        <taxon>Lophotrochozoa</taxon>
        <taxon>Mollusca</taxon>
        <taxon>Gastropoda</taxon>
        <taxon>Heterobranchia</taxon>
        <taxon>Euthyneura</taxon>
        <taxon>Panpulmonata</taxon>
        <taxon>Eupulmonata</taxon>
        <taxon>Stylommatophora</taxon>
        <taxon>Helicina</taxon>
        <taxon>Helicoidea</taxon>
        <taxon>Geomitridae</taxon>
        <taxon>Candidula</taxon>
    </lineage>
</organism>
<dbReference type="PROSITE" id="PS50041">
    <property type="entry name" value="C_TYPE_LECTIN_2"/>
    <property type="match status" value="1"/>
</dbReference>
<comment type="caution">
    <text evidence="17">The sequence shown here is derived from an EMBL/GenBank/DDBJ whole genome shotgun (WGS) entry which is preliminary data.</text>
</comment>
<evidence type="ECO:0000256" key="1">
    <source>
        <dbReference type="ARBA" id="ARBA00004651"/>
    </source>
</evidence>
<dbReference type="InterPro" id="IPR016187">
    <property type="entry name" value="CTDL_fold"/>
</dbReference>
<feature type="disulfide bond" evidence="12">
    <location>
        <begin position="700"/>
        <end position="712"/>
    </location>
</feature>
<sequence>MFKGAKSWRARSMEPKQGLMCASKKGHFPLKGCYEDDTDLLWLMDNDNEKSRLQHFLLIIQLKHDLILQAPSGNNSKWMVAIVVDQLSAHNETTNVSHWSFYRSDENWKRYTIPKTNILEVPIRDVRSRLEYKIQIIQRLFVEMRGVRNNSVHVGVVFFNGKSLTQKEIISVPSIVQQLSSKVKIFTVIYGSKLVEEVVHLTDTLVLPDMDISYFIKYLLMAMCETCGPGWVLFKHTTGLSMLSCFRIFPIFRETKWLDALHYCKSPLNGNLAGIETEEEMLFLKEQLLKIFTDLNLSNISFHIGLTRDLGNYAKRFQWMTSTGKFRPLLIPHWLPGQPCRDCKDDDCVVWQFTNTTSDKDNRSVSEGWININCYSEINSEPLCEIALPRNINDVDFIFSTPVPKEHINFTIPKEHFLIYERNIISMTANVPNSNFLQFLRKSNIDFPVFDCGEDSGDRRYISYNLVCDFVDHCSNRLDELLCLKFISPNDLNCISGQRLYHKEYQCDKIKDCRDDSDEKFCIHRNCEGGQCQNGSCLPLQWDNNVQDDCFIYTISFQEYINSYLSLHKSKPPINKKRCALVCDPDICVNKSQRNDSVKDCRGTEGLIAKTLGKLESADSCKNSFGHYIWAPKCHYIKDRYGGIVGCTDMSHLRDCENFQCGQGYGKCYNSYCIPHYYLRDGRADCPTGEDEQLFYTGPCTGHFACWDSNICLHPDLVCDGYTDCPYDDDELGCRDDCLKGFRCIAGTVSVTDYNRSIPLDMTHVYAMDRQMRYLDLTGVEFQEMNSFLHTAAGAFLNLKVLILSKCNISELFLPLFSNNPPFVIQKLDISYNKFEAFATDEYNYFYKHINYLNISHNRPLKLLRNLRFNFLEIIDLSFTSLSYLNDSVFAQLPRLKHLNLSHSLISKFTSQFFRSKLTLQTLDLRGILTQDLDDYFFHDLTISQALYSDLFQICCPQIRGLVITQRTCVAPVHVDAISSCANLLGIDIQRFLLWIVAILSVLGNVTIIVYRVIWDRSVLQTGYGLFVTNLGISDFIMGVYLLMIAGADSFYRDSYVLYDKTWRNSVVCKIASFMACLSCEASTFFVFLITLDRFLVMKFPFGQIKFTWFHKTIAVVMSWLVSFLLSLIPIVLKFDIYSSNAMCLALPLKNTYARGWEYSVAVFIICNLIMFVFVACGQYAIFRAMSKNRISKTATNIPSSRRAEDITVAKQLSLVVLSNFLFWFPVGIMGLMSLGGHEVSSQVYAWTTVLLLPINSAANPVLYTIPALLERWQQFKRGG</sequence>
<feature type="transmembrane region" description="Helical" evidence="14">
    <location>
        <begin position="1071"/>
        <end position="1092"/>
    </location>
</feature>
<feature type="disulfide bond" evidence="12">
    <location>
        <begin position="661"/>
        <end position="673"/>
    </location>
</feature>
<dbReference type="PANTHER" id="PTHR24372:SF77">
    <property type="entry name" value="G-PROTEIN COUPLED RECEPTORS FAMILY 1 PROFILE DOMAIN-CONTAINING PROTEIN"/>
    <property type="match status" value="1"/>
</dbReference>
<evidence type="ECO:0000256" key="8">
    <source>
        <dbReference type="ARBA" id="ARBA00023136"/>
    </source>
</evidence>
<keyword evidence="6 14" id="KW-1133">Transmembrane helix</keyword>
<dbReference type="InterPro" id="IPR001304">
    <property type="entry name" value="C-type_lectin-like"/>
</dbReference>
<keyword evidence="9 12" id="KW-1015">Disulfide bond</keyword>
<dbReference type="OrthoDB" id="10035376at2759"/>
<dbReference type="Gene3D" id="3.10.100.10">
    <property type="entry name" value="Mannose-Binding Protein A, subunit A"/>
    <property type="match status" value="1"/>
</dbReference>
<evidence type="ECO:0000259" key="16">
    <source>
        <dbReference type="PROSITE" id="PS50262"/>
    </source>
</evidence>
<dbReference type="Pfam" id="PF00001">
    <property type="entry name" value="7tm_1"/>
    <property type="match status" value="1"/>
</dbReference>
<keyword evidence="2" id="KW-1003">Cell membrane</keyword>
<dbReference type="InterPro" id="IPR017452">
    <property type="entry name" value="GPCR_Rhodpsn_7TM"/>
</dbReference>
<feature type="transmembrane region" description="Helical" evidence="14">
    <location>
        <begin position="1026"/>
        <end position="1051"/>
    </location>
</feature>
<evidence type="ECO:0000256" key="11">
    <source>
        <dbReference type="ARBA" id="ARBA00023224"/>
    </source>
</evidence>
<comment type="caution">
    <text evidence="12">Lacks conserved residue(s) required for the propagation of feature annotation.</text>
</comment>
<dbReference type="AlphaFoldDB" id="A0A8S3YIG5"/>
<dbReference type="CDD" id="cd00112">
    <property type="entry name" value="LDLa"/>
    <property type="match status" value="2"/>
</dbReference>
<dbReference type="InterPro" id="IPR036055">
    <property type="entry name" value="LDL_receptor-like_sf"/>
</dbReference>
<feature type="transmembrane region" description="Helical" evidence="14">
    <location>
        <begin position="1245"/>
        <end position="1270"/>
    </location>
</feature>
<dbReference type="InterPro" id="IPR002172">
    <property type="entry name" value="LDrepeatLR_classA_rpt"/>
</dbReference>
<name>A0A8S3YIG5_9EUPU</name>
<dbReference type="SUPFAM" id="SSF52058">
    <property type="entry name" value="L domain-like"/>
    <property type="match status" value="1"/>
</dbReference>
<feature type="disulfide bond" evidence="12">
    <location>
        <begin position="668"/>
        <end position="686"/>
    </location>
</feature>
<dbReference type="SUPFAM" id="SSF81321">
    <property type="entry name" value="Family A G protein-coupled receptor-like"/>
    <property type="match status" value="1"/>
</dbReference>
<dbReference type="SMART" id="SM00034">
    <property type="entry name" value="CLECT"/>
    <property type="match status" value="1"/>
</dbReference>
<gene>
    <name evidence="17" type="ORF">CUNI_LOCUS873</name>
</gene>
<protein>
    <submittedName>
        <fullName evidence="17">Uncharacterized protein</fullName>
    </submittedName>
</protein>
<keyword evidence="3" id="KW-0433">Leucine-rich repeat</keyword>
<dbReference type="InterPro" id="IPR000276">
    <property type="entry name" value="GPCR_Rhodpsn"/>
</dbReference>
<evidence type="ECO:0000256" key="9">
    <source>
        <dbReference type="ARBA" id="ARBA00023157"/>
    </source>
</evidence>
<dbReference type="PROSITE" id="PS50262">
    <property type="entry name" value="G_PROTEIN_RECEP_F1_2"/>
    <property type="match status" value="1"/>
</dbReference>
<feature type="transmembrane region" description="Helical" evidence="14">
    <location>
        <begin position="1113"/>
        <end position="1133"/>
    </location>
</feature>
<dbReference type="CDD" id="cd00037">
    <property type="entry name" value="CLECT"/>
    <property type="match status" value="1"/>
</dbReference>
<dbReference type="Gene3D" id="1.20.1070.10">
    <property type="entry name" value="Rhodopsin 7-helix transmembrane proteins"/>
    <property type="match status" value="1"/>
</dbReference>
<dbReference type="GO" id="GO:0009755">
    <property type="term" value="P:hormone-mediated signaling pathway"/>
    <property type="evidence" value="ECO:0007669"/>
    <property type="project" value="TreeGrafter"/>
</dbReference>
<dbReference type="PANTHER" id="PTHR24372">
    <property type="entry name" value="GLYCOPROTEIN HORMONE RECEPTOR"/>
    <property type="match status" value="1"/>
</dbReference>
<feature type="transmembrane region" description="Helical" evidence="14">
    <location>
        <begin position="1213"/>
        <end position="1233"/>
    </location>
</feature>
<dbReference type="Gene3D" id="4.10.400.10">
    <property type="entry name" value="Low-density Lipoprotein Receptor"/>
    <property type="match status" value="2"/>
</dbReference>
<keyword evidence="10 13" id="KW-0675">Receptor</keyword>
<keyword evidence="5" id="KW-0677">Repeat</keyword>
<comment type="subcellular location">
    <subcellularLocation>
        <location evidence="1">Cell membrane</location>
        <topology evidence="1">Multi-pass membrane protein</topology>
    </subcellularLocation>
</comment>
<feature type="disulfide bond" evidence="12">
    <location>
        <begin position="507"/>
        <end position="522"/>
    </location>
</feature>
<dbReference type="SUPFAM" id="SSF57424">
    <property type="entry name" value="LDL receptor-like module"/>
    <property type="match status" value="2"/>
</dbReference>
<evidence type="ECO:0000259" key="15">
    <source>
        <dbReference type="PROSITE" id="PS50041"/>
    </source>
</evidence>
<proteinExistence type="inferred from homology"/>
<dbReference type="SUPFAM" id="SSF56436">
    <property type="entry name" value="C-type lectin-like"/>
    <property type="match status" value="1"/>
</dbReference>
<dbReference type="PROSITE" id="PS50068">
    <property type="entry name" value="LDLRA_2"/>
    <property type="match status" value="3"/>
</dbReference>
<dbReference type="PROSITE" id="PS00237">
    <property type="entry name" value="G_PROTEIN_RECEP_F1_1"/>
    <property type="match status" value="1"/>
</dbReference>
<dbReference type="GO" id="GO:0008528">
    <property type="term" value="F:G protein-coupled peptide receptor activity"/>
    <property type="evidence" value="ECO:0007669"/>
    <property type="project" value="TreeGrafter"/>
</dbReference>
<evidence type="ECO:0000256" key="4">
    <source>
        <dbReference type="ARBA" id="ARBA00022692"/>
    </source>
</evidence>
<evidence type="ECO:0000256" key="7">
    <source>
        <dbReference type="ARBA" id="ARBA00023040"/>
    </source>
</evidence>
<feature type="transmembrane region" description="Helical" evidence="14">
    <location>
        <begin position="1159"/>
        <end position="1183"/>
    </location>
</feature>
<dbReference type="GO" id="GO:0007189">
    <property type="term" value="P:adenylate cyclase-activating G protein-coupled receptor signaling pathway"/>
    <property type="evidence" value="ECO:0007669"/>
    <property type="project" value="TreeGrafter"/>
</dbReference>
<evidence type="ECO:0000256" key="5">
    <source>
        <dbReference type="ARBA" id="ARBA00022737"/>
    </source>
</evidence>
<evidence type="ECO:0000256" key="14">
    <source>
        <dbReference type="SAM" id="Phobius"/>
    </source>
</evidence>
<feature type="domain" description="G-protein coupled receptors family 1 profile" evidence="16">
    <location>
        <begin position="1004"/>
        <end position="1264"/>
    </location>
</feature>
<keyword evidence="8 14" id="KW-0472">Membrane</keyword>
<keyword evidence="11 13" id="KW-0807">Transducer</keyword>
<keyword evidence="18" id="KW-1185">Reference proteome</keyword>
<reference evidence="17" key="1">
    <citation type="submission" date="2021-04" db="EMBL/GenBank/DDBJ databases">
        <authorList>
            <consortium name="Molecular Ecology Group"/>
        </authorList>
    </citation>
    <scope>NUCLEOTIDE SEQUENCE</scope>
</reference>
<dbReference type="Proteomes" id="UP000678393">
    <property type="component" value="Unassembled WGS sequence"/>
</dbReference>
<feature type="domain" description="C-type lectin" evidence="15">
    <location>
        <begin position="245"/>
        <end position="374"/>
    </location>
</feature>
<dbReference type="PRINTS" id="PR00237">
    <property type="entry name" value="GPCRRHODOPSN"/>
</dbReference>
<evidence type="ECO:0000256" key="6">
    <source>
        <dbReference type="ARBA" id="ARBA00022989"/>
    </source>
</evidence>
<comment type="similarity">
    <text evidence="13">Belongs to the G-protein coupled receptor 1 family.</text>
</comment>
<evidence type="ECO:0000313" key="17">
    <source>
        <dbReference type="EMBL" id="CAG5115315.1"/>
    </source>
</evidence>
<dbReference type="InterPro" id="IPR016186">
    <property type="entry name" value="C-type_lectin-like/link_sf"/>
</dbReference>
<evidence type="ECO:0000256" key="12">
    <source>
        <dbReference type="PROSITE-ProRule" id="PRU00124"/>
    </source>
</evidence>
<evidence type="ECO:0000256" key="2">
    <source>
        <dbReference type="ARBA" id="ARBA00022475"/>
    </source>
</evidence>
<evidence type="ECO:0000313" key="18">
    <source>
        <dbReference type="Proteomes" id="UP000678393"/>
    </source>
</evidence>
<evidence type="ECO:0000256" key="3">
    <source>
        <dbReference type="ARBA" id="ARBA00022614"/>
    </source>
</evidence>